<dbReference type="InterPro" id="IPR000462">
    <property type="entry name" value="CDP-OH_P_trans"/>
</dbReference>
<dbReference type="GO" id="GO:0012505">
    <property type="term" value="C:endomembrane system"/>
    <property type="evidence" value="ECO:0007669"/>
    <property type="project" value="UniProtKB-SubCell"/>
</dbReference>
<dbReference type="AlphaFoldDB" id="A0A6A6VC01"/>
<dbReference type="InterPro" id="IPR043130">
    <property type="entry name" value="CDP-OH_PTrfase_TM_dom"/>
</dbReference>
<keyword evidence="7 12" id="KW-0472">Membrane</keyword>
<feature type="transmembrane region" description="Helical" evidence="12">
    <location>
        <begin position="322"/>
        <end position="340"/>
    </location>
</feature>
<evidence type="ECO:0000256" key="6">
    <source>
        <dbReference type="ARBA" id="ARBA00022989"/>
    </source>
</evidence>
<feature type="transmembrane region" description="Helical" evidence="12">
    <location>
        <begin position="50"/>
        <end position="68"/>
    </location>
</feature>
<dbReference type="PROSITE" id="PS00379">
    <property type="entry name" value="CDP_ALCOHOL_P_TRANSF"/>
    <property type="match status" value="1"/>
</dbReference>
<dbReference type="PANTHER" id="PTHR10414:SF37">
    <property type="entry name" value="BB IN A BOXCAR, ISOFORM C"/>
    <property type="match status" value="1"/>
</dbReference>
<comment type="subcellular location">
    <subcellularLocation>
        <location evidence="2">Endomembrane system</location>
        <topology evidence="2">Multi-pass membrane protein</topology>
    </subcellularLocation>
</comment>
<feature type="transmembrane region" description="Helical" evidence="12">
    <location>
        <begin position="260"/>
        <end position="281"/>
    </location>
</feature>
<evidence type="ECO:0000256" key="11">
    <source>
        <dbReference type="RuleBase" id="RU003750"/>
    </source>
</evidence>
<gene>
    <name evidence="13" type="ORF">M011DRAFT_477279</name>
</gene>
<keyword evidence="14" id="KW-1185">Reference proteome</keyword>
<comment type="catalytic activity">
    <reaction evidence="10">
        <text>CDP-N,N-dimethylethanolamine + a 1,2-diacyl-sn-glycerol = a 1,2-diacyl-sn-glycero-3-phospho-N,N-dimethylethanolamine + CMP + H(+)</text>
        <dbReference type="Rhea" id="RHEA:33775"/>
        <dbReference type="ChEBI" id="CHEBI:15378"/>
        <dbReference type="ChEBI" id="CHEBI:17815"/>
        <dbReference type="ChEBI" id="CHEBI:60377"/>
        <dbReference type="ChEBI" id="CHEBI:64572"/>
        <dbReference type="ChEBI" id="CHEBI:65117"/>
    </reaction>
    <physiologicalReaction direction="left-to-right" evidence="10">
        <dbReference type="Rhea" id="RHEA:33776"/>
    </physiologicalReaction>
</comment>
<dbReference type="GO" id="GO:0004142">
    <property type="term" value="F:diacylglycerol cholinephosphotransferase activity"/>
    <property type="evidence" value="ECO:0007669"/>
    <property type="project" value="UniProtKB-EC"/>
</dbReference>
<dbReference type="InterPro" id="IPR048254">
    <property type="entry name" value="CDP_ALCOHOL_P_TRANSF_CS"/>
</dbReference>
<comment type="cofactor">
    <cofactor evidence="1">
        <name>Mg(2+)</name>
        <dbReference type="ChEBI" id="CHEBI:18420"/>
    </cofactor>
</comment>
<dbReference type="PANTHER" id="PTHR10414">
    <property type="entry name" value="ETHANOLAMINEPHOSPHOTRANSFERASE"/>
    <property type="match status" value="1"/>
</dbReference>
<evidence type="ECO:0000256" key="10">
    <source>
        <dbReference type="ARBA" id="ARBA00051857"/>
    </source>
</evidence>
<evidence type="ECO:0000256" key="1">
    <source>
        <dbReference type="ARBA" id="ARBA00001946"/>
    </source>
</evidence>
<sequence>MVYIRQDKLPKLKEYKYSAVDHSLVSRYVMKPFYSNVVIHFFPMWMAPNLITLTGFGFVVLNFLTLLWYTPTLDQDCPPWVYFSWAIGLFLYQTFDACDGTQARRTHQSGPLGELFDHGVDAINTTLEVLIFSAAMNLGQGWKTVLTLFASSMTFYVQTWEEYHTGTLTLGLVSGPVEGILTLCFIYALTGVLGGGSFWEQPALQTLHIAKTDMIPDYLYNLAWNEWYMVYGGIMLVFNTVSSAKNVMAARRRRGQQARIALLGLLTFAGAWVLIPAYLYLQPIILHYHLVPFVFFAGLINAFSVGRMIISHLTKSRFPRGNVLIYPLIYAVADSLAPILREHTGLGWPSALGNDVYQVAFVFMCLGLGIGVHGSFIVDVIWTICDYLDIWCLTIKYPFSPVKGEQEAKERLEKEGRLDKKEL</sequence>
<comment type="pathway">
    <text evidence="8">Phospholipid metabolism; phosphatidylcholine biosynthesis; phosphatidylcholine from phosphocholine: step 2/2.</text>
</comment>
<dbReference type="PIRSF" id="PIRSF015665">
    <property type="entry name" value="CHOPT"/>
    <property type="match status" value="1"/>
</dbReference>
<dbReference type="GO" id="GO:0016020">
    <property type="term" value="C:membrane"/>
    <property type="evidence" value="ECO:0007669"/>
    <property type="project" value="InterPro"/>
</dbReference>
<keyword evidence="5 12" id="KW-0812">Transmembrane</keyword>
<feature type="transmembrane region" description="Helical" evidence="12">
    <location>
        <begin position="287"/>
        <end position="310"/>
    </location>
</feature>
<evidence type="ECO:0000313" key="13">
    <source>
        <dbReference type="EMBL" id="KAF2747663.1"/>
    </source>
</evidence>
<dbReference type="EC" id="2.7.8.2" evidence="9"/>
<feature type="transmembrane region" description="Helical" evidence="12">
    <location>
        <begin position="360"/>
        <end position="382"/>
    </location>
</feature>
<comment type="similarity">
    <text evidence="3 11">Belongs to the CDP-alcohol phosphatidyltransferase class-I family.</text>
</comment>
<accession>A0A6A6VC01</accession>
<keyword evidence="6 12" id="KW-1133">Transmembrane helix</keyword>
<name>A0A6A6VC01_9PLEO</name>
<evidence type="ECO:0000256" key="4">
    <source>
        <dbReference type="ARBA" id="ARBA00022679"/>
    </source>
</evidence>
<keyword evidence="4 11" id="KW-0808">Transferase</keyword>
<dbReference type="InterPro" id="IPR014472">
    <property type="entry name" value="CHOPT"/>
</dbReference>
<feature type="transmembrane region" description="Helical" evidence="12">
    <location>
        <begin position="228"/>
        <end position="248"/>
    </location>
</feature>
<evidence type="ECO:0000256" key="9">
    <source>
        <dbReference type="ARBA" id="ARBA00038987"/>
    </source>
</evidence>
<dbReference type="Pfam" id="PF01066">
    <property type="entry name" value="CDP-OH_P_transf"/>
    <property type="match status" value="1"/>
</dbReference>
<dbReference type="Proteomes" id="UP000799440">
    <property type="component" value="Unassembled WGS sequence"/>
</dbReference>
<dbReference type="OrthoDB" id="196717at2759"/>
<feature type="transmembrane region" description="Helical" evidence="12">
    <location>
        <begin position="80"/>
        <end position="98"/>
    </location>
</feature>
<evidence type="ECO:0000256" key="7">
    <source>
        <dbReference type="ARBA" id="ARBA00023136"/>
    </source>
</evidence>
<dbReference type="FunFam" id="1.20.120.1760:FF:000012">
    <property type="entry name" value="sn-1,2-diacylglycerol cholinephosphotransferase"/>
    <property type="match status" value="1"/>
</dbReference>
<evidence type="ECO:0000256" key="8">
    <source>
        <dbReference type="ARBA" id="ARBA00037890"/>
    </source>
</evidence>
<evidence type="ECO:0000256" key="2">
    <source>
        <dbReference type="ARBA" id="ARBA00004127"/>
    </source>
</evidence>
<evidence type="ECO:0000256" key="3">
    <source>
        <dbReference type="ARBA" id="ARBA00010441"/>
    </source>
</evidence>
<reference evidence="13" key="1">
    <citation type="journal article" date="2020" name="Stud. Mycol.">
        <title>101 Dothideomycetes genomes: a test case for predicting lifestyles and emergence of pathogens.</title>
        <authorList>
            <person name="Haridas S."/>
            <person name="Albert R."/>
            <person name="Binder M."/>
            <person name="Bloem J."/>
            <person name="Labutti K."/>
            <person name="Salamov A."/>
            <person name="Andreopoulos B."/>
            <person name="Baker S."/>
            <person name="Barry K."/>
            <person name="Bills G."/>
            <person name="Bluhm B."/>
            <person name="Cannon C."/>
            <person name="Castanera R."/>
            <person name="Culley D."/>
            <person name="Daum C."/>
            <person name="Ezra D."/>
            <person name="Gonzalez J."/>
            <person name="Henrissat B."/>
            <person name="Kuo A."/>
            <person name="Liang C."/>
            <person name="Lipzen A."/>
            <person name="Lutzoni F."/>
            <person name="Magnuson J."/>
            <person name="Mondo S."/>
            <person name="Nolan M."/>
            <person name="Ohm R."/>
            <person name="Pangilinan J."/>
            <person name="Park H.-J."/>
            <person name="Ramirez L."/>
            <person name="Alfaro M."/>
            <person name="Sun H."/>
            <person name="Tritt A."/>
            <person name="Yoshinaga Y."/>
            <person name="Zwiers L.-H."/>
            <person name="Turgeon B."/>
            <person name="Goodwin S."/>
            <person name="Spatafora J."/>
            <person name="Crous P."/>
            <person name="Grigoriev I."/>
        </authorList>
    </citation>
    <scope>NUCLEOTIDE SEQUENCE</scope>
    <source>
        <strain evidence="13">CBS 119925</strain>
    </source>
</reference>
<organism evidence="13 14">
    <name type="scientific">Sporormia fimetaria CBS 119925</name>
    <dbReference type="NCBI Taxonomy" id="1340428"/>
    <lineage>
        <taxon>Eukaryota</taxon>
        <taxon>Fungi</taxon>
        <taxon>Dikarya</taxon>
        <taxon>Ascomycota</taxon>
        <taxon>Pezizomycotina</taxon>
        <taxon>Dothideomycetes</taxon>
        <taxon>Pleosporomycetidae</taxon>
        <taxon>Pleosporales</taxon>
        <taxon>Sporormiaceae</taxon>
        <taxon>Sporormia</taxon>
    </lineage>
</organism>
<dbReference type="Gene3D" id="1.20.120.1760">
    <property type="match status" value="1"/>
</dbReference>
<evidence type="ECO:0000256" key="5">
    <source>
        <dbReference type="ARBA" id="ARBA00022692"/>
    </source>
</evidence>
<evidence type="ECO:0000256" key="12">
    <source>
        <dbReference type="SAM" id="Phobius"/>
    </source>
</evidence>
<evidence type="ECO:0000313" key="14">
    <source>
        <dbReference type="Proteomes" id="UP000799440"/>
    </source>
</evidence>
<dbReference type="EMBL" id="MU006572">
    <property type="protein sequence ID" value="KAF2747663.1"/>
    <property type="molecule type" value="Genomic_DNA"/>
</dbReference>
<protein>
    <recommendedName>
        <fullName evidence="9">diacylglycerol cholinephosphotransferase</fullName>
        <ecNumber evidence="9">2.7.8.2</ecNumber>
    </recommendedName>
</protein>
<proteinExistence type="inferred from homology"/>